<evidence type="ECO:0000313" key="1">
    <source>
        <dbReference type="EMBL" id="JAD35121.1"/>
    </source>
</evidence>
<reference evidence="1" key="1">
    <citation type="submission" date="2014-09" db="EMBL/GenBank/DDBJ databases">
        <authorList>
            <person name="Magalhaes I.L.F."/>
            <person name="Oliveira U."/>
            <person name="Santos F.R."/>
            <person name="Vidigal T.H.D.A."/>
            <person name="Brescovit A.D."/>
            <person name="Santos A.J."/>
        </authorList>
    </citation>
    <scope>NUCLEOTIDE SEQUENCE</scope>
    <source>
        <tissue evidence="1">Shoot tissue taken approximately 20 cm above the soil surface</tissue>
    </source>
</reference>
<proteinExistence type="predicted"/>
<dbReference type="AlphaFoldDB" id="A0A0A9QEN4"/>
<organism evidence="1">
    <name type="scientific">Arundo donax</name>
    <name type="common">Giant reed</name>
    <name type="synonym">Donax arundinaceus</name>
    <dbReference type="NCBI Taxonomy" id="35708"/>
    <lineage>
        <taxon>Eukaryota</taxon>
        <taxon>Viridiplantae</taxon>
        <taxon>Streptophyta</taxon>
        <taxon>Embryophyta</taxon>
        <taxon>Tracheophyta</taxon>
        <taxon>Spermatophyta</taxon>
        <taxon>Magnoliopsida</taxon>
        <taxon>Liliopsida</taxon>
        <taxon>Poales</taxon>
        <taxon>Poaceae</taxon>
        <taxon>PACMAD clade</taxon>
        <taxon>Arundinoideae</taxon>
        <taxon>Arundineae</taxon>
        <taxon>Arundo</taxon>
    </lineage>
</organism>
<reference evidence="1" key="2">
    <citation type="journal article" date="2015" name="Data Brief">
        <title>Shoot transcriptome of the giant reed, Arundo donax.</title>
        <authorList>
            <person name="Barrero R.A."/>
            <person name="Guerrero F.D."/>
            <person name="Moolhuijzen P."/>
            <person name="Goolsby J.A."/>
            <person name="Tidwell J."/>
            <person name="Bellgard S.E."/>
            <person name="Bellgard M.I."/>
        </authorList>
    </citation>
    <scope>NUCLEOTIDE SEQUENCE</scope>
    <source>
        <tissue evidence="1">Shoot tissue taken approximately 20 cm above the soil surface</tissue>
    </source>
</reference>
<dbReference type="EMBL" id="GBRH01262774">
    <property type="protein sequence ID" value="JAD35121.1"/>
    <property type="molecule type" value="Transcribed_RNA"/>
</dbReference>
<protein>
    <submittedName>
        <fullName evidence="1">Uncharacterized protein</fullName>
    </submittedName>
</protein>
<sequence>MSDSKCYLSCFRKIYRIRYSHLCQTPALVSM</sequence>
<name>A0A0A9QEN4_ARUDO</name>
<accession>A0A0A9QEN4</accession>